<dbReference type="OrthoDB" id="9796171at2"/>
<evidence type="ECO:0000313" key="3">
    <source>
        <dbReference type="Proteomes" id="UP000244248"/>
    </source>
</evidence>
<dbReference type="AlphaFoldDB" id="A0A2T5MF05"/>
<dbReference type="Proteomes" id="UP000244248">
    <property type="component" value="Unassembled WGS sequence"/>
</dbReference>
<dbReference type="Pfam" id="PF25559">
    <property type="entry name" value="DUF7931"/>
    <property type="match status" value="1"/>
</dbReference>
<gene>
    <name evidence="2" type="ORF">CJD38_12730</name>
</gene>
<feature type="domain" description="DUF7931" evidence="1">
    <location>
        <begin position="22"/>
        <end position="163"/>
    </location>
</feature>
<keyword evidence="3" id="KW-1185">Reference proteome</keyword>
<protein>
    <recommendedName>
        <fullName evidence="1">DUF7931 domain-containing protein</fullName>
    </recommendedName>
</protein>
<accession>A0A2T5MF05</accession>
<evidence type="ECO:0000313" key="2">
    <source>
        <dbReference type="EMBL" id="PTU31146.1"/>
    </source>
</evidence>
<reference evidence="2 3" key="1">
    <citation type="submission" date="2018-04" db="EMBL/GenBank/DDBJ databases">
        <title>Novel species isolated from glacier.</title>
        <authorList>
            <person name="Liu Q."/>
            <person name="Xin Y.-H."/>
        </authorList>
    </citation>
    <scope>NUCLEOTIDE SEQUENCE [LARGE SCALE GENOMIC DNA]</scope>
    <source>
        <strain evidence="2 3">GT1R17</strain>
    </source>
</reference>
<proteinExistence type="predicted"/>
<name>A0A2T5MF05_9GAMM</name>
<sequence>MALEPQKPEIEVVSGQAEFLLRASALVASAKMDITLFSQGLDRRTYSSEDFISPLQTFLLSHQRARLRVLVHTPSAAMRTGHRLIELGRRLSSRIEFRELLSERQLLRKEFLIIDESALLLRDSPDQLEARYYAHAPLLARDQKREFDTWWQESPPAAEFRDLKL</sequence>
<dbReference type="EMBL" id="QANS01000004">
    <property type="protein sequence ID" value="PTU31146.1"/>
    <property type="molecule type" value="Genomic_DNA"/>
</dbReference>
<dbReference type="InterPro" id="IPR057691">
    <property type="entry name" value="DUF7931"/>
</dbReference>
<organism evidence="2 3">
    <name type="scientific">Stenotrophobium rhamnosiphilum</name>
    <dbReference type="NCBI Taxonomy" id="2029166"/>
    <lineage>
        <taxon>Bacteria</taxon>
        <taxon>Pseudomonadati</taxon>
        <taxon>Pseudomonadota</taxon>
        <taxon>Gammaproteobacteria</taxon>
        <taxon>Nevskiales</taxon>
        <taxon>Nevskiaceae</taxon>
        <taxon>Stenotrophobium</taxon>
    </lineage>
</organism>
<comment type="caution">
    <text evidence="2">The sequence shown here is derived from an EMBL/GenBank/DDBJ whole genome shotgun (WGS) entry which is preliminary data.</text>
</comment>
<evidence type="ECO:0000259" key="1">
    <source>
        <dbReference type="Pfam" id="PF25559"/>
    </source>
</evidence>
<dbReference type="RefSeq" id="WP_107940733.1">
    <property type="nucleotide sequence ID" value="NZ_QANS01000004.1"/>
</dbReference>